<dbReference type="InParanoid" id="A0A0C2T903"/>
<feature type="non-terminal residue" evidence="1">
    <location>
        <position position="59"/>
    </location>
</feature>
<evidence type="ECO:0000313" key="2">
    <source>
        <dbReference type="Proteomes" id="UP000054549"/>
    </source>
</evidence>
<dbReference type="Proteomes" id="UP000054549">
    <property type="component" value="Unassembled WGS sequence"/>
</dbReference>
<organism evidence="1 2">
    <name type="scientific">Amanita muscaria (strain Koide BX008)</name>
    <dbReference type="NCBI Taxonomy" id="946122"/>
    <lineage>
        <taxon>Eukaryota</taxon>
        <taxon>Fungi</taxon>
        <taxon>Dikarya</taxon>
        <taxon>Basidiomycota</taxon>
        <taxon>Agaricomycotina</taxon>
        <taxon>Agaricomycetes</taxon>
        <taxon>Agaricomycetidae</taxon>
        <taxon>Agaricales</taxon>
        <taxon>Pluteineae</taxon>
        <taxon>Amanitaceae</taxon>
        <taxon>Amanita</taxon>
    </lineage>
</organism>
<name>A0A0C2T903_AMAMK</name>
<dbReference type="EMBL" id="KN818262">
    <property type="protein sequence ID" value="KIL63129.1"/>
    <property type="molecule type" value="Genomic_DNA"/>
</dbReference>
<dbReference type="AlphaFoldDB" id="A0A0C2T903"/>
<proteinExistence type="predicted"/>
<evidence type="ECO:0000313" key="1">
    <source>
        <dbReference type="EMBL" id="KIL63129.1"/>
    </source>
</evidence>
<protein>
    <submittedName>
        <fullName evidence="1">Uncharacterized protein</fullName>
    </submittedName>
</protein>
<gene>
    <name evidence="1" type="ORF">M378DRAFT_164821</name>
</gene>
<dbReference type="HOGENOM" id="CLU_2967110_0_0_1"/>
<sequence length="59" mass="6698">MLFSLTLHGKTCGIKQKERQKQIADFYHKSITDANKSFLNKPIKELAETVQAKSSSDSR</sequence>
<accession>A0A0C2T903</accession>
<reference evidence="1 2" key="1">
    <citation type="submission" date="2014-04" db="EMBL/GenBank/DDBJ databases">
        <title>Evolutionary Origins and Diversification of the Mycorrhizal Mutualists.</title>
        <authorList>
            <consortium name="DOE Joint Genome Institute"/>
            <consortium name="Mycorrhizal Genomics Consortium"/>
            <person name="Kohler A."/>
            <person name="Kuo A."/>
            <person name="Nagy L.G."/>
            <person name="Floudas D."/>
            <person name="Copeland A."/>
            <person name="Barry K.W."/>
            <person name="Cichocki N."/>
            <person name="Veneault-Fourrey C."/>
            <person name="LaButti K."/>
            <person name="Lindquist E.A."/>
            <person name="Lipzen A."/>
            <person name="Lundell T."/>
            <person name="Morin E."/>
            <person name="Murat C."/>
            <person name="Riley R."/>
            <person name="Ohm R."/>
            <person name="Sun H."/>
            <person name="Tunlid A."/>
            <person name="Henrissat B."/>
            <person name="Grigoriev I.V."/>
            <person name="Hibbett D.S."/>
            <person name="Martin F."/>
        </authorList>
    </citation>
    <scope>NUCLEOTIDE SEQUENCE [LARGE SCALE GENOMIC DNA]</scope>
    <source>
        <strain evidence="1 2">Koide BX008</strain>
    </source>
</reference>
<keyword evidence="2" id="KW-1185">Reference proteome</keyword>